<proteinExistence type="predicted"/>
<reference evidence="1" key="1">
    <citation type="submission" date="2018-04" db="EMBL/GenBank/DDBJ databases">
        <title>Transcriptome assembly of Sipha flava.</title>
        <authorList>
            <person name="Scully E.D."/>
            <person name="Geib S.M."/>
            <person name="Palmer N.A."/>
            <person name="Koch K."/>
            <person name="Bradshaw J."/>
            <person name="Heng-Moss T."/>
            <person name="Sarath G."/>
        </authorList>
    </citation>
    <scope>NUCLEOTIDE SEQUENCE</scope>
</reference>
<protein>
    <submittedName>
        <fullName evidence="1">Uncharacterized protein</fullName>
    </submittedName>
</protein>
<dbReference type="EMBL" id="GGMS01013471">
    <property type="protein sequence ID" value="MBY82674.1"/>
    <property type="molecule type" value="Transcribed_RNA"/>
</dbReference>
<evidence type="ECO:0000313" key="1">
    <source>
        <dbReference type="EMBL" id="MBY82674.1"/>
    </source>
</evidence>
<dbReference type="OrthoDB" id="6618528at2759"/>
<sequence>MTNTAERDRELRALERTKKTTIIARDSIFNRIKSIYDSSTQLMSDASLIARYLIAVGDLDLLWESFMKSNQAVLNALLDLDLEDEFSTTQETEVRAWYIDAVTITDKYRTTPTASSLCNGELIDSESIKSMNSNASGNNSRSRLPEIPLPSYSGDQLGWPVFRDRFNTLVVQRSDLSNIERFH</sequence>
<organism evidence="1">
    <name type="scientific">Sipha flava</name>
    <name type="common">yellow sugarcane aphid</name>
    <dbReference type="NCBI Taxonomy" id="143950"/>
    <lineage>
        <taxon>Eukaryota</taxon>
        <taxon>Metazoa</taxon>
        <taxon>Ecdysozoa</taxon>
        <taxon>Arthropoda</taxon>
        <taxon>Hexapoda</taxon>
        <taxon>Insecta</taxon>
        <taxon>Pterygota</taxon>
        <taxon>Neoptera</taxon>
        <taxon>Paraneoptera</taxon>
        <taxon>Hemiptera</taxon>
        <taxon>Sternorrhyncha</taxon>
        <taxon>Aphidomorpha</taxon>
        <taxon>Aphidoidea</taxon>
        <taxon>Aphididae</taxon>
        <taxon>Sipha</taxon>
    </lineage>
</organism>
<name>A0A2S2QYB3_9HEMI</name>
<gene>
    <name evidence="1" type="ORF">g.66396</name>
</gene>
<dbReference type="AlphaFoldDB" id="A0A2S2QYB3"/>
<accession>A0A2S2QYB3</accession>